<dbReference type="RefSeq" id="WP_061517553.1">
    <property type="nucleotide sequence ID" value="NZ_CP061563.1"/>
</dbReference>
<dbReference type="AlphaFoldDB" id="A0A7H2PX35"/>
<evidence type="ECO:0000313" key="1">
    <source>
        <dbReference type="EMBL" id="QNX07418.1"/>
    </source>
</evidence>
<gene>
    <name evidence="1" type="ORF">IC796_20240</name>
</gene>
<reference evidence="1 2" key="2">
    <citation type="submission" date="2020-09" db="EMBL/GenBank/DDBJ databases">
        <authorList>
            <person name="Chen F.-J."/>
            <person name="Lee Y.-T."/>
        </authorList>
    </citation>
    <scope>NUCLEOTIDE SEQUENCE [LARGE SCALE GENOMIC DNA]</scope>
    <source>
        <strain evidence="1 2">AS73</strain>
        <plasmid evidence="1 2">pAS73-2</plasmid>
    </source>
</reference>
<sequence>MTAHAAERKWRSLAGVMYLDENSVVVTNEPKLVNATIYVHNSKTNENLLSNTTVDCKDNTYYIDDLIQVYDEKFILKRAILSPINTRQDPKKITSESLYLALVTLCNDSNNERFREKVSNLKSRYDRNSIGQLYNFMGTNEWFLFHGMVSGFDTINVKGCESNNKLENTTDCKSAKGLLQNYGSLNYIPDNYRYQNAINIKQLALSGKLDVLKSIKLYSTWSSSIYKKAESYSRSSQELSRVYALLLFYEDVTGKVVNGIKN</sequence>
<dbReference type="Proteomes" id="UP000516862">
    <property type="component" value="Plasmid pAS73-2"/>
</dbReference>
<name>A0A7H2PX35_9GAMM</name>
<organism evidence="1 2">
    <name type="scientific">Acinetobacter seifertii</name>
    <dbReference type="NCBI Taxonomy" id="1530123"/>
    <lineage>
        <taxon>Bacteria</taxon>
        <taxon>Pseudomonadati</taxon>
        <taxon>Pseudomonadota</taxon>
        <taxon>Gammaproteobacteria</taxon>
        <taxon>Moraxellales</taxon>
        <taxon>Moraxellaceae</taxon>
        <taxon>Acinetobacter</taxon>
        <taxon>Acinetobacter calcoaceticus/baumannii complex</taxon>
    </lineage>
</organism>
<geneLocation type="plasmid" evidence="1 2">
    <name>pAS73-2</name>
</geneLocation>
<dbReference type="EMBL" id="CP061563">
    <property type="protein sequence ID" value="QNX07418.1"/>
    <property type="molecule type" value="Genomic_DNA"/>
</dbReference>
<proteinExistence type="predicted"/>
<reference evidence="2" key="1">
    <citation type="submission" date="2020-09" db="EMBL/GenBank/DDBJ databases">
        <title>Clinical and molecular characterization of Acinetobacter seifertii in Taiwan.</title>
        <authorList>
            <person name="Li L.-H."/>
            <person name="Yang Y.-S."/>
            <person name="Sun J.-R."/>
            <person name="Huang T.-W."/>
            <person name="Huang W.-C."/>
            <person name="Wang Y.-C."/>
            <person name="Kuo T.-H."/>
            <person name="Kuo S.-C."/>
            <person name="Chen T.-L."/>
        </authorList>
    </citation>
    <scope>NUCLEOTIDE SEQUENCE [LARGE SCALE GENOMIC DNA]</scope>
    <source>
        <strain evidence="2">AS73</strain>
        <plasmid evidence="2">pAS73-2</plasmid>
    </source>
</reference>
<keyword evidence="1" id="KW-0614">Plasmid</keyword>
<evidence type="ECO:0000313" key="2">
    <source>
        <dbReference type="Proteomes" id="UP000516862"/>
    </source>
</evidence>
<accession>A0A7H2PX35</accession>
<protein>
    <submittedName>
        <fullName evidence="1">Uncharacterized protein</fullName>
    </submittedName>
</protein>